<organism evidence="1 2">
    <name type="scientific">Oryza sativa subsp. japonica</name>
    <name type="common">Rice</name>
    <dbReference type="NCBI Taxonomy" id="39947"/>
    <lineage>
        <taxon>Eukaryota</taxon>
        <taxon>Viridiplantae</taxon>
        <taxon>Streptophyta</taxon>
        <taxon>Embryophyta</taxon>
        <taxon>Tracheophyta</taxon>
        <taxon>Spermatophyta</taxon>
        <taxon>Magnoliopsida</taxon>
        <taxon>Liliopsida</taxon>
        <taxon>Poales</taxon>
        <taxon>Poaceae</taxon>
        <taxon>BOP clade</taxon>
        <taxon>Oryzoideae</taxon>
        <taxon>Oryzeae</taxon>
        <taxon>Oryzinae</taxon>
        <taxon>Oryza</taxon>
        <taxon>Oryza sativa</taxon>
    </lineage>
</organism>
<sequence>MPRFEKYLVTSGGDSSRWGYLVALTSGDHFLFDKSTRLVDLYYGNDPMILIDCTSYNLSIRKVWCNYLSMIKPWDITITQLAVQMKEFVG</sequence>
<proteinExistence type="predicted"/>
<reference evidence="2" key="2">
    <citation type="journal article" date="2008" name="Nucleic Acids Res.">
        <title>The rice annotation project database (RAP-DB): 2008 update.</title>
        <authorList>
            <consortium name="The rice annotation project (RAP)"/>
        </authorList>
    </citation>
    <scope>GENOME REANNOTATION</scope>
    <source>
        <strain evidence="2">cv. Nipponbare</strain>
    </source>
</reference>
<evidence type="ECO:0000313" key="2">
    <source>
        <dbReference type="Proteomes" id="UP000000763"/>
    </source>
</evidence>
<name>Q69N37_ORYSJ</name>
<protein>
    <submittedName>
        <fullName evidence="1">Uncharacterized protein</fullName>
    </submittedName>
</protein>
<dbReference type="EMBL" id="AP005707">
    <property type="protein sequence ID" value="BAD36249.1"/>
    <property type="molecule type" value="Genomic_DNA"/>
</dbReference>
<reference evidence="2" key="1">
    <citation type="journal article" date="2005" name="Nature">
        <title>The map-based sequence of the rice genome.</title>
        <authorList>
            <consortium name="International rice genome sequencing project (IRGSP)"/>
            <person name="Matsumoto T."/>
            <person name="Wu J."/>
            <person name="Kanamori H."/>
            <person name="Katayose Y."/>
            <person name="Fujisawa M."/>
            <person name="Namiki N."/>
            <person name="Mizuno H."/>
            <person name="Yamamoto K."/>
            <person name="Antonio B.A."/>
            <person name="Baba T."/>
            <person name="Sakata K."/>
            <person name="Nagamura Y."/>
            <person name="Aoki H."/>
            <person name="Arikawa K."/>
            <person name="Arita K."/>
            <person name="Bito T."/>
            <person name="Chiden Y."/>
            <person name="Fujitsuka N."/>
            <person name="Fukunaka R."/>
            <person name="Hamada M."/>
            <person name="Harada C."/>
            <person name="Hayashi A."/>
            <person name="Hijishita S."/>
            <person name="Honda M."/>
            <person name="Hosokawa S."/>
            <person name="Ichikawa Y."/>
            <person name="Idonuma A."/>
            <person name="Iijima M."/>
            <person name="Ikeda M."/>
            <person name="Ikeno M."/>
            <person name="Ito K."/>
            <person name="Ito S."/>
            <person name="Ito T."/>
            <person name="Ito Y."/>
            <person name="Ito Y."/>
            <person name="Iwabuchi A."/>
            <person name="Kamiya K."/>
            <person name="Karasawa W."/>
            <person name="Kurita K."/>
            <person name="Katagiri S."/>
            <person name="Kikuta A."/>
            <person name="Kobayashi H."/>
            <person name="Kobayashi N."/>
            <person name="Machita K."/>
            <person name="Maehara T."/>
            <person name="Masukawa M."/>
            <person name="Mizubayashi T."/>
            <person name="Mukai Y."/>
            <person name="Nagasaki H."/>
            <person name="Nagata Y."/>
            <person name="Naito S."/>
            <person name="Nakashima M."/>
            <person name="Nakama Y."/>
            <person name="Nakamichi Y."/>
            <person name="Nakamura M."/>
            <person name="Meguro A."/>
            <person name="Negishi M."/>
            <person name="Ohta I."/>
            <person name="Ohta T."/>
            <person name="Okamoto M."/>
            <person name="Ono N."/>
            <person name="Saji S."/>
            <person name="Sakaguchi M."/>
            <person name="Sakai K."/>
            <person name="Shibata M."/>
            <person name="Shimokawa T."/>
            <person name="Song J."/>
            <person name="Takazaki Y."/>
            <person name="Terasawa K."/>
            <person name="Tsugane M."/>
            <person name="Tsuji K."/>
            <person name="Ueda S."/>
            <person name="Waki K."/>
            <person name="Yamagata H."/>
            <person name="Yamamoto M."/>
            <person name="Yamamoto S."/>
            <person name="Yamane H."/>
            <person name="Yoshiki S."/>
            <person name="Yoshihara R."/>
            <person name="Yukawa K."/>
            <person name="Zhong H."/>
            <person name="Yano M."/>
            <person name="Yuan Q."/>
            <person name="Ouyang S."/>
            <person name="Liu J."/>
            <person name="Jones K.M."/>
            <person name="Gansberger K."/>
            <person name="Moffat K."/>
            <person name="Hill J."/>
            <person name="Bera J."/>
            <person name="Fadrosh D."/>
            <person name="Jin S."/>
            <person name="Johri S."/>
            <person name="Kim M."/>
            <person name="Overton L."/>
            <person name="Reardon M."/>
            <person name="Tsitrin T."/>
            <person name="Vuong H."/>
            <person name="Weaver B."/>
            <person name="Ciecko A."/>
            <person name="Tallon L."/>
            <person name="Jackson J."/>
            <person name="Pai G."/>
            <person name="Aken S.V."/>
            <person name="Utterback T."/>
            <person name="Reidmuller S."/>
            <person name="Feldblyum T."/>
            <person name="Hsiao J."/>
            <person name="Zismann V."/>
            <person name="Iobst S."/>
            <person name="de Vazeille A.R."/>
            <person name="Buell C.R."/>
            <person name="Ying K."/>
            <person name="Li Y."/>
            <person name="Lu T."/>
            <person name="Huang Y."/>
            <person name="Zhao Q."/>
            <person name="Feng Q."/>
            <person name="Zhang L."/>
            <person name="Zhu J."/>
            <person name="Weng Q."/>
            <person name="Mu J."/>
            <person name="Lu Y."/>
            <person name="Fan D."/>
            <person name="Liu Y."/>
            <person name="Guan J."/>
            <person name="Zhang Y."/>
            <person name="Yu S."/>
            <person name="Liu X."/>
            <person name="Zhang Y."/>
            <person name="Hong G."/>
            <person name="Han B."/>
            <person name="Choisne N."/>
            <person name="Demange N."/>
            <person name="Orjeda G."/>
            <person name="Samain S."/>
            <person name="Cattolico L."/>
            <person name="Pelletier E."/>
            <person name="Couloux A."/>
            <person name="Segurens B."/>
            <person name="Wincker P."/>
            <person name="D'Hont A."/>
            <person name="Scarpelli C."/>
            <person name="Weissenbach J."/>
            <person name="Salanoubat M."/>
            <person name="Quetier F."/>
            <person name="Yu Y."/>
            <person name="Kim H.R."/>
            <person name="Rambo T."/>
            <person name="Currie J."/>
            <person name="Collura K."/>
            <person name="Luo M."/>
            <person name="Yang T."/>
            <person name="Ammiraju J.S.S."/>
            <person name="Engler F."/>
            <person name="Soderlund C."/>
            <person name="Wing R.A."/>
            <person name="Palmer L.E."/>
            <person name="de la Bastide M."/>
            <person name="Spiegel L."/>
            <person name="Nascimento L."/>
            <person name="Zutavern T."/>
            <person name="O'Shaughnessy A."/>
            <person name="Dike S."/>
            <person name="Dedhia N."/>
            <person name="Preston R."/>
            <person name="Balija V."/>
            <person name="McCombie W.R."/>
            <person name="Chow T."/>
            <person name="Chen H."/>
            <person name="Chung M."/>
            <person name="Chen C."/>
            <person name="Shaw J."/>
            <person name="Wu H."/>
            <person name="Hsiao K."/>
            <person name="Chao Y."/>
            <person name="Chu M."/>
            <person name="Cheng C."/>
            <person name="Hour A."/>
            <person name="Lee P."/>
            <person name="Lin S."/>
            <person name="Lin Y."/>
            <person name="Liou J."/>
            <person name="Liu S."/>
            <person name="Hsing Y."/>
            <person name="Raghuvanshi S."/>
            <person name="Mohanty A."/>
            <person name="Bharti A.K."/>
            <person name="Gaur A."/>
            <person name="Gupta V."/>
            <person name="Kumar D."/>
            <person name="Ravi V."/>
            <person name="Vij S."/>
            <person name="Kapur A."/>
            <person name="Khurana P."/>
            <person name="Khurana P."/>
            <person name="Khurana J.P."/>
            <person name="Tyagi A.K."/>
            <person name="Gaikwad K."/>
            <person name="Singh A."/>
            <person name="Dalal V."/>
            <person name="Srivastava S."/>
            <person name="Dixit A."/>
            <person name="Pal A.K."/>
            <person name="Ghazi I.A."/>
            <person name="Yadav M."/>
            <person name="Pandit A."/>
            <person name="Bhargava A."/>
            <person name="Sureshbabu K."/>
            <person name="Batra K."/>
            <person name="Sharma T.R."/>
            <person name="Mohapatra T."/>
            <person name="Singh N.K."/>
            <person name="Messing J."/>
            <person name="Nelson A.B."/>
            <person name="Fuks G."/>
            <person name="Kavchok S."/>
            <person name="Keizer G."/>
            <person name="Linton E."/>
            <person name="Llaca V."/>
            <person name="Song R."/>
            <person name="Tanyolac B."/>
            <person name="Young S."/>
            <person name="Ho-Il K."/>
            <person name="Hahn J.H."/>
            <person name="Sangsakoo G."/>
            <person name="Vanavichit A."/>
            <person name="de Mattos Luiz.A.T."/>
            <person name="Zimmer P.D."/>
            <person name="Malone G."/>
            <person name="Dellagostin O."/>
            <person name="de Oliveira A.C."/>
            <person name="Bevan M."/>
            <person name="Bancroft I."/>
            <person name="Minx P."/>
            <person name="Cordum H."/>
            <person name="Wilson R."/>
            <person name="Cheng Z."/>
            <person name="Jin W."/>
            <person name="Jiang J."/>
            <person name="Leong S.A."/>
            <person name="Iwama H."/>
            <person name="Gojobori T."/>
            <person name="Itoh T."/>
            <person name="Niimura Y."/>
            <person name="Fujii Y."/>
            <person name="Habara T."/>
            <person name="Sakai H."/>
            <person name="Sato Y."/>
            <person name="Wilson G."/>
            <person name="Kumar K."/>
            <person name="McCouch S."/>
            <person name="Juretic N."/>
            <person name="Hoen D."/>
            <person name="Wright S."/>
            <person name="Bruskiewich R."/>
            <person name="Bureau T."/>
            <person name="Miyao A."/>
            <person name="Hirochika H."/>
            <person name="Nishikawa T."/>
            <person name="Kadowaki K."/>
            <person name="Sugiura M."/>
            <person name="Burr B."/>
            <person name="Sasaki T."/>
        </authorList>
    </citation>
    <scope>NUCLEOTIDE SEQUENCE [LARGE SCALE GENOMIC DNA]</scope>
    <source>
        <strain evidence="2">cv. Nipponbare</strain>
    </source>
</reference>
<dbReference type="Proteomes" id="UP000000763">
    <property type="component" value="Chromosome 9"/>
</dbReference>
<evidence type="ECO:0000313" key="1">
    <source>
        <dbReference type="EMBL" id="BAD36249.1"/>
    </source>
</evidence>
<gene>
    <name evidence="1" type="primary">P0465E03.12</name>
</gene>
<dbReference type="AlphaFoldDB" id="Q69N37"/>
<accession>Q69N37</accession>